<accession>A0ABS6H7P6</accession>
<dbReference type="InterPro" id="IPR003337">
    <property type="entry name" value="Trehalose_PPase"/>
</dbReference>
<comment type="catalytic activity">
    <reaction evidence="4">
        <text>alpha,alpha-trehalose 6-phosphate + H2O = alpha,alpha-trehalose + phosphate</text>
        <dbReference type="Rhea" id="RHEA:23420"/>
        <dbReference type="ChEBI" id="CHEBI:15377"/>
        <dbReference type="ChEBI" id="CHEBI:16551"/>
        <dbReference type="ChEBI" id="CHEBI:43474"/>
        <dbReference type="ChEBI" id="CHEBI:58429"/>
        <dbReference type="EC" id="3.1.3.12"/>
    </reaction>
</comment>
<comment type="caution">
    <text evidence="5">The sequence shown here is derived from an EMBL/GenBank/DDBJ whole genome shotgun (WGS) entry which is preliminary data.</text>
</comment>
<dbReference type="GO" id="GO:0004805">
    <property type="term" value="F:trehalose-phosphatase activity"/>
    <property type="evidence" value="ECO:0007669"/>
    <property type="project" value="UniProtKB-EC"/>
</dbReference>
<keyword evidence="3 4" id="KW-0378">Hydrolase</keyword>
<dbReference type="Pfam" id="PF02358">
    <property type="entry name" value="Trehalose_PPase"/>
    <property type="match status" value="1"/>
</dbReference>
<dbReference type="NCBIfam" id="TIGR00685">
    <property type="entry name" value="T6PP"/>
    <property type="match status" value="1"/>
</dbReference>
<keyword evidence="6" id="KW-1185">Reference proteome</keyword>
<evidence type="ECO:0000313" key="5">
    <source>
        <dbReference type="EMBL" id="MBU8543758.1"/>
    </source>
</evidence>
<organism evidence="5 6">
    <name type="scientific">Falsiroseomonas oleicola</name>
    <dbReference type="NCBI Taxonomy" id="2801474"/>
    <lineage>
        <taxon>Bacteria</taxon>
        <taxon>Pseudomonadati</taxon>
        <taxon>Pseudomonadota</taxon>
        <taxon>Alphaproteobacteria</taxon>
        <taxon>Acetobacterales</taxon>
        <taxon>Roseomonadaceae</taxon>
        <taxon>Falsiroseomonas</taxon>
    </lineage>
</organism>
<comment type="cofactor">
    <cofactor evidence="4">
        <name>Mg(2+)</name>
        <dbReference type="ChEBI" id="CHEBI:18420"/>
    </cofactor>
</comment>
<dbReference type="EMBL" id="JAERQM010000002">
    <property type="protein sequence ID" value="MBU8543758.1"/>
    <property type="molecule type" value="Genomic_DNA"/>
</dbReference>
<dbReference type="NCBIfam" id="TIGR01484">
    <property type="entry name" value="HAD-SF-IIB"/>
    <property type="match status" value="1"/>
</dbReference>
<keyword evidence="4" id="KW-0460">Magnesium</keyword>
<gene>
    <name evidence="5" type="primary">otsB</name>
    <name evidence="5" type="ORF">JJQ90_08575</name>
</gene>
<evidence type="ECO:0000256" key="3">
    <source>
        <dbReference type="ARBA" id="ARBA00022801"/>
    </source>
</evidence>
<evidence type="ECO:0000256" key="4">
    <source>
        <dbReference type="RuleBase" id="RU361117"/>
    </source>
</evidence>
<reference evidence="5 6" key="1">
    <citation type="submission" date="2021-01" db="EMBL/GenBank/DDBJ databases">
        <title>Roseomonas sp. nov, a bacterium isolated from an oil production mixture in Yumen Oilfield.</title>
        <authorList>
            <person name="Wu D."/>
        </authorList>
    </citation>
    <scope>NUCLEOTIDE SEQUENCE [LARGE SCALE GENOMIC DNA]</scope>
    <source>
        <strain evidence="5 6">ROY-5-3</strain>
    </source>
</reference>
<dbReference type="RefSeq" id="WP_216874359.1">
    <property type="nucleotide sequence ID" value="NZ_JAERQM010000002.1"/>
</dbReference>
<dbReference type="PANTHER" id="PTHR43768:SF3">
    <property type="entry name" value="TREHALOSE 6-PHOSPHATE PHOSPHATASE"/>
    <property type="match status" value="1"/>
</dbReference>
<comment type="similarity">
    <text evidence="2 4">Belongs to the trehalose phosphatase family.</text>
</comment>
<evidence type="ECO:0000313" key="6">
    <source>
        <dbReference type="Proteomes" id="UP000689967"/>
    </source>
</evidence>
<keyword evidence="4" id="KW-0479">Metal-binding</keyword>
<proteinExistence type="inferred from homology"/>
<dbReference type="Proteomes" id="UP000689967">
    <property type="component" value="Unassembled WGS sequence"/>
</dbReference>
<dbReference type="EC" id="3.1.3.12" evidence="4"/>
<dbReference type="CDD" id="cd01627">
    <property type="entry name" value="HAD_TPP"/>
    <property type="match status" value="1"/>
</dbReference>
<dbReference type="InterPro" id="IPR006379">
    <property type="entry name" value="HAD-SF_hydro_IIB"/>
</dbReference>
<comment type="function">
    <text evidence="4">Removes the phosphate from trehalose 6-phosphate to produce free trehalose.</text>
</comment>
<evidence type="ECO:0000256" key="1">
    <source>
        <dbReference type="ARBA" id="ARBA00005199"/>
    </source>
</evidence>
<dbReference type="PANTHER" id="PTHR43768">
    <property type="entry name" value="TREHALOSE 6-PHOSPHATE PHOSPHATASE"/>
    <property type="match status" value="1"/>
</dbReference>
<dbReference type="InterPro" id="IPR044651">
    <property type="entry name" value="OTSB-like"/>
</dbReference>
<protein>
    <recommendedName>
        <fullName evidence="4">Trehalose 6-phosphate phosphatase</fullName>
        <ecNumber evidence="4">3.1.3.12</ecNumber>
    </recommendedName>
</protein>
<name>A0ABS6H7P6_9PROT</name>
<evidence type="ECO:0000256" key="2">
    <source>
        <dbReference type="ARBA" id="ARBA00008770"/>
    </source>
</evidence>
<sequence length="242" mass="25341">MQDFPTAPAQAALFLDFDGTLVEIAERPDAVVVPPDLPSLLERLSAHLGGALAIVSGRPLLELDHFLPVAIAKAGNHGAVLRPLPDGPVEQPALASPPAAWRAKAGAFAEAFPGAFIEDKAHGFVLHFRQAPEAGPEAGMLLTSLVSEAPDDFALMPAHMAWEVTPRSVSKGTAVAYLMSRSPFAGRVPVFIGDDVTDEAGMAVAREAGGLGLRLQDSFGTPGRFRDWLAVLEGQLARGVAA</sequence>
<comment type="pathway">
    <text evidence="1 4">Glycan biosynthesis; trehalose biosynthesis.</text>
</comment>